<gene>
    <name evidence="7" type="ORF">AFUS01_LOCUS4659</name>
</gene>
<evidence type="ECO:0000256" key="2">
    <source>
        <dbReference type="ARBA" id="ARBA00022737"/>
    </source>
</evidence>
<keyword evidence="2" id="KW-0677">Repeat</keyword>
<evidence type="ECO:0000256" key="5">
    <source>
        <dbReference type="PROSITE-ProRule" id="PRU00042"/>
    </source>
</evidence>
<dbReference type="PANTHER" id="PTHR24379">
    <property type="entry name" value="KRAB AND ZINC FINGER DOMAIN-CONTAINING"/>
    <property type="match status" value="1"/>
</dbReference>
<dbReference type="Proteomes" id="UP000708208">
    <property type="component" value="Unassembled WGS sequence"/>
</dbReference>
<dbReference type="PANTHER" id="PTHR24379:SF121">
    <property type="entry name" value="C2H2-TYPE DOMAIN-CONTAINING PROTEIN"/>
    <property type="match status" value="1"/>
</dbReference>
<evidence type="ECO:0000256" key="4">
    <source>
        <dbReference type="ARBA" id="ARBA00022833"/>
    </source>
</evidence>
<keyword evidence="3 5" id="KW-0863">Zinc-finger</keyword>
<dbReference type="InterPro" id="IPR013087">
    <property type="entry name" value="Znf_C2H2_type"/>
</dbReference>
<organism evidence="7 8">
    <name type="scientific">Allacma fusca</name>
    <dbReference type="NCBI Taxonomy" id="39272"/>
    <lineage>
        <taxon>Eukaryota</taxon>
        <taxon>Metazoa</taxon>
        <taxon>Ecdysozoa</taxon>
        <taxon>Arthropoda</taxon>
        <taxon>Hexapoda</taxon>
        <taxon>Collembola</taxon>
        <taxon>Symphypleona</taxon>
        <taxon>Sminthuridae</taxon>
        <taxon>Allacma</taxon>
    </lineage>
</organism>
<sequence length="97" mass="11322">MLKLASKTLFDCKFCNKRFTQRAKLEGHIRGHLNEKFFKCNYCNYRSTIKSTVDIHEQSVHLPFFLKCAFRASLDIGGSSTLLLVPLYHFFPKSFQL</sequence>
<evidence type="ECO:0000256" key="1">
    <source>
        <dbReference type="ARBA" id="ARBA00022723"/>
    </source>
</evidence>
<protein>
    <recommendedName>
        <fullName evidence="6">C2H2-type domain-containing protein</fullName>
    </recommendedName>
</protein>
<dbReference type="EMBL" id="CAJVCH010029173">
    <property type="protein sequence ID" value="CAG7706174.1"/>
    <property type="molecule type" value="Genomic_DNA"/>
</dbReference>
<dbReference type="GO" id="GO:0008270">
    <property type="term" value="F:zinc ion binding"/>
    <property type="evidence" value="ECO:0007669"/>
    <property type="project" value="UniProtKB-KW"/>
</dbReference>
<keyword evidence="1" id="KW-0479">Metal-binding</keyword>
<dbReference type="PROSITE" id="PS00028">
    <property type="entry name" value="ZINC_FINGER_C2H2_1"/>
    <property type="match status" value="1"/>
</dbReference>
<dbReference type="PROSITE" id="PS50157">
    <property type="entry name" value="ZINC_FINGER_C2H2_2"/>
    <property type="match status" value="1"/>
</dbReference>
<dbReference type="Pfam" id="PF00096">
    <property type="entry name" value="zf-C2H2"/>
    <property type="match status" value="1"/>
</dbReference>
<dbReference type="AlphaFoldDB" id="A0A8J2JJ40"/>
<accession>A0A8J2JJ40</accession>
<keyword evidence="4" id="KW-0862">Zinc</keyword>
<evidence type="ECO:0000256" key="3">
    <source>
        <dbReference type="ARBA" id="ARBA00022771"/>
    </source>
</evidence>
<evidence type="ECO:0000313" key="7">
    <source>
        <dbReference type="EMBL" id="CAG7706174.1"/>
    </source>
</evidence>
<feature type="domain" description="C2H2-type" evidence="6">
    <location>
        <begin position="10"/>
        <end position="37"/>
    </location>
</feature>
<evidence type="ECO:0000259" key="6">
    <source>
        <dbReference type="PROSITE" id="PS50157"/>
    </source>
</evidence>
<reference evidence="7" key="1">
    <citation type="submission" date="2021-06" db="EMBL/GenBank/DDBJ databases">
        <authorList>
            <person name="Hodson N. C."/>
            <person name="Mongue J. A."/>
            <person name="Jaron S. K."/>
        </authorList>
    </citation>
    <scope>NUCLEOTIDE SEQUENCE</scope>
</reference>
<dbReference type="OrthoDB" id="10004641at2759"/>
<dbReference type="SMART" id="SM00355">
    <property type="entry name" value="ZnF_C2H2"/>
    <property type="match status" value="2"/>
</dbReference>
<proteinExistence type="predicted"/>
<comment type="caution">
    <text evidence="7">The sequence shown here is derived from an EMBL/GenBank/DDBJ whole genome shotgun (WGS) entry which is preliminary data.</text>
</comment>
<keyword evidence="8" id="KW-1185">Reference proteome</keyword>
<evidence type="ECO:0000313" key="8">
    <source>
        <dbReference type="Proteomes" id="UP000708208"/>
    </source>
</evidence>
<name>A0A8J2JJ40_9HEXA</name>